<evidence type="ECO:0000256" key="5">
    <source>
        <dbReference type="ARBA" id="ARBA00022793"/>
    </source>
</evidence>
<dbReference type="PANTHER" id="PTHR32119">
    <property type="entry name" value="OROTIDINE 5'-PHOSPHATE DECARBOXYLASE"/>
    <property type="match status" value="1"/>
</dbReference>
<comment type="function">
    <text evidence="1">Catalyzes the decarboxylation of orotidine 5'-monophosphate (OMP) to uridine 5'-monophosphate (UMP).</text>
</comment>
<keyword evidence="6 11" id="KW-0665">Pyrimidine biosynthesis</keyword>
<evidence type="ECO:0000256" key="7">
    <source>
        <dbReference type="ARBA" id="ARBA00023239"/>
    </source>
</evidence>
<name>A0A809SEF0_9BACT</name>
<evidence type="ECO:0000256" key="4">
    <source>
        <dbReference type="ARBA" id="ARBA00021923"/>
    </source>
</evidence>
<evidence type="ECO:0000259" key="13">
    <source>
        <dbReference type="SMART" id="SM00934"/>
    </source>
</evidence>
<feature type="binding site" evidence="10">
    <location>
        <position position="196"/>
    </location>
    <ligand>
        <name>substrate</name>
    </ligand>
</feature>
<feature type="binding site" evidence="10">
    <location>
        <position position="226"/>
    </location>
    <ligand>
        <name>substrate</name>
    </ligand>
</feature>
<comment type="catalytic activity">
    <reaction evidence="8 11">
        <text>orotidine 5'-phosphate + H(+) = UMP + CO2</text>
        <dbReference type="Rhea" id="RHEA:11596"/>
        <dbReference type="ChEBI" id="CHEBI:15378"/>
        <dbReference type="ChEBI" id="CHEBI:16526"/>
        <dbReference type="ChEBI" id="CHEBI:57538"/>
        <dbReference type="ChEBI" id="CHEBI:57865"/>
        <dbReference type="EC" id="4.1.1.23"/>
    </reaction>
</comment>
<dbReference type="Proteomes" id="UP000662873">
    <property type="component" value="Chromosome"/>
</dbReference>
<gene>
    <name evidence="14" type="ORF">NPRO_14590</name>
</gene>
<dbReference type="InterPro" id="IPR013785">
    <property type="entry name" value="Aldolase_TIM"/>
</dbReference>
<evidence type="ECO:0000256" key="11">
    <source>
        <dbReference type="RuleBase" id="RU000512"/>
    </source>
</evidence>
<dbReference type="InterPro" id="IPR018089">
    <property type="entry name" value="OMPdecase_AS"/>
</dbReference>
<sequence length="252" mass="27132">MPEAAPPPPYRPSDPRSRLIVALDLPRLEDALQLVEALGDDVLFYKVGYRLFFAEGLPAVEKLRSLGKEVFLDLKLDDIDATIATAVEVLGGRARFLTLHGGPATIRAAVKGRGARSLPLLLSVPLLSSVGPDELRDNLGLDGIRAPDDFLKNYLAHRAQATRDAGADGWIASGEAIRTLRERLGDETLIVSPGIRPAGESSDEHRRSTDPRTALGWGADFLVVGRPITLSSDPRGAAHRIQSEIADALAVR</sequence>
<feature type="binding site" evidence="10">
    <location>
        <position position="24"/>
    </location>
    <ligand>
        <name>substrate</name>
    </ligand>
</feature>
<accession>A0A809SEF0</accession>
<feature type="active site" description="For OMPdecase activity" evidence="9">
    <location>
        <position position="73"/>
    </location>
</feature>
<feature type="active site" description="For OMPdecase activity" evidence="9">
    <location>
        <position position="78"/>
    </location>
</feature>
<feature type="binding site" evidence="10">
    <location>
        <position position="46"/>
    </location>
    <ligand>
        <name>substrate</name>
    </ligand>
</feature>
<feature type="binding site" evidence="10">
    <location>
        <position position="128"/>
    </location>
    <ligand>
        <name>substrate</name>
    </ligand>
</feature>
<organism evidence="14 15">
    <name type="scientific">Candidatus Nitrosymbiomonas proteolyticus</name>
    <dbReference type="NCBI Taxonomy" id="2608984"/>
    <lineage>
        <taxon>Bacteria</taxon>
        <taxon>Bacillati</taxon>
        <taxon>Armatimonadota</taxon>
        <taxon>Armatimonadota incertae sedis</taxon>
        <taxon>Candidatus Nitrosymbiomonas</taxon>
    </lineage>
</organism>
<evidence type="ECO:0000313" key="14">
    <source>
        <dbReference type="EMBL" id="BBO23864.1"/>
    </source>
</evidence>
<dbReference type="GO" id="GO:0044205">
    <property type="term" value="P:'de novo' UMP biosynthetic process"/>
    <property type="evidence" value="ECO:0007669"/>
    <property type="project" value="UniProtKB-UniPathway"/>
</dbReference>
<comment type="pathway">
    <text evidence="2 11">Pyrimidine metabolism; UMP biosynthesis via de novo pathway; UMP from orotate: step 2/2.</text>
</comment>
<dbReference type="UniPathway" id="UPA00070">
    <property type="reaction ID" value="UER00120"/>
</dbReference>
<feature type="binding site" evidence="10">
    <location>
        <position position="225"/>
    </location>
    <ligand>
        <name>substrate</name>
    </ligand>
</feature>
<dbReference type="SUPFAM" id="SSF51366">
    <property type="entry name" value="Ribulose-phoshate binding barrel"/>
    <property type="match status" value="1"/>
</dbReference>
<dbReference type="GO" id="GO:0005829">
    <property type="term" value="C:cytosol"/>
    <property type="evidence" value="ECO:0007669"/>
    <property type="project" value="TreeGrafter"/>
</dbReference>
<feature type="domain" description="Orotidine 5'-phosphate decarboxylase" evidence="13">
    <location>
        <begin position="18"/>
        <end position="241"/>
    </location>
</feature>
<evidence type="ECO:0000256" key="3">
    <source>
        <dbReference type="ARBA" id="ARBA00012321"/>
    </source>
</evidence>
<evidence type="ECO:0000256" key="8">
    <source>
        <dbReference type="ARBA" id="ARBA00049157"/>
    </source>
</evidence>
<dbReference type="InterPro" id="IPR011060">
    <property type="entry name" value="RibuloseP-bd_barrel"/>
</dbReference>
<dbReference type="EC" id="4.1.1.23" evidence="3 11"/>
<evidence type="ECO:0000256" key="1">
    <source>
        <dbReference type="ARBA" id="ARBA00002356"/>
    </source>
</evidence>
<dbReference type="NCBIfam" id="TIGR01740">
    <property type="entry name" value="pyrF"/>
    <property type="match status" value="1"/>
</dbReference>
<keyword evidence="7 11" id="KW-0456">Lyase</keyword>
<evidence type="ECO:0000313" key="15">
    <source>
        <dbReference type="Proteomes" id="UP000662873"/>
    </source>
</evidence>
<evidence type="ECO:0000256" key="12">
    <source>
        <dbReference type="SAM" id="MobiDB-lite"/>
    </source>
</evidence>
<dbReference type="Gene3D" id="3.20.20.70">
    <property type="entry name" value="Aldolase class I"/>
    <property type="match status" value="1"/>
</dbReference>
<protein>
    <recommendedName>
        <fullName evidence="4 11">Orotidine 5'-phosphate decarboxylase</fullName>
        <ecNumber evidence="3 11">4.1.1.23</ecNumber>
    </recommendedName>
</protein>
<proteinExistence type="inferred from homology"/>
<evidence type="ECO:0000256" key="2">
    <source>
        <dbReference type="ARBA" id="ARBA00004861"/>
    </source>
</evidence>
<feature type="region of interest" description="Disordered" evidence="12">
    <location>
        <begin position="192"/>
        <end position="212"/>
    </location>
</feature>
<comment type="similarity">
    <text evidence="11">Belongs to the OMP decarboxylase family.</text>
</comment>
<dbReference type="SMART" id="SM00934">
    <property type="entry name" value="OMPdecase"/>
    <property type="match status" value="1"/>
</dbReference>
<reference evidence="14" key="1">
    <citation type="journal article" name="DNA Res.">
        <title>The physiological potential of anammox bacteria as revealed by their core genome structure.</title>
        <authorList>
            <person name="Okubo T."/>
            <person name="Toyoda A."/>
            <person name="Fukuhara K."/>
            <person name="Uchiyama I."/>
            <person name="Harigaya Y."/>
            <person name="Kuroiwa M."/>
            <person name="Suzuki T."/>
            <person name="Murakami Y."/>
            <person name="Suwa Y."/>
            <person name="Takami H."/>
        </authorList>
    </citation>
    <scope>NUCLEOTIDE SEQUENCE</scope>
    <source>
        <strain evidence="14">317325-2</strain>
    </source>
</reference>
<feature type="active site" description="For OMPdecase activity" evidence="9">
    <location>
        <position position="75"/>
    </location>
</feature>
<dbReference type="PROSITE" id="PS00156">
    <property type="entry name" value="OMPDECASE"/>
    <property type="match status" value="1"/>
</dbReference>
<dbReference type="GO" id="GO:0006207">
    <property type="term" value="P:'de novo' pyrimidine nucleobase biosynthetic process"/>
    <property type="evidence" value="ECO:0007669"/>
    <property type="project" value="InterPro"/>
</dbReference>
<evidence type="ECO:0000256" key="10">
    <source>
        <dbReference type="PIRSR" id="PIRSR614732-2"/>
    </source>
</evidence>
<dbReference type="CDD" id="cd04725">
    <property type="entry name" value="OMP_decarboxylase_like"/>
    <property type="match status" value="1"/>
</dbReference>
<keyword evidence="5 11" id="KW-0210">Decarboxylase</keyword>
<dbReference type="PANTHER" id="PTHR32119:SF2">
    <property type="entry name" value="OROTIDINE 5'-PHOSPHATE DECARBOXYLASE"/>
    <property type="match status" value="1"/>
</dbReference>
<dbReference type="Pfam" id="PF00215">
    <property type="entry name" value="OMPdecase"/>
    <property type="match status" value="1"/>
</dbReference>
<dbReference type="GO" id="GO:0004590">
    <property type="term" value="F:orotidine-5'-phosphate decarboxylase activity"/>
    <property type="evidence" value="ECO:0007669"/>
    <property type="project" value="UniProtKB-EC"/>
</dbReference>
<dbReference type="AlphaFoldDB" id="A0A809SEF0"/>
<dbReference type="KEGG" id="npy:NPRO_14590"/>
<dbReference type="EMBL" id="AP021858">
    <property type="protein sequence ID" value="BBO23864.1"/>
    <property type="molecule type" value="Genomic_DNA"/>
</dbReference>
<dbReference type="InterPro" id="IPR014732">
    <property type="entry name" value="OMPdecase"/>
</dbReference>
<dbReference type="InterPro" id="IPR001754">
    <property type="entry name" value="OMPdeCOase_dom"/>
</dbReference>
<evidence type="ECO:0000256" key="6">
    <source>
        <dbReference type="ARBA" id="ARBA00022975"/>
    </source>
</evidence>
<evidence type="ECO:0000256" key="9">
    <source>
        <dbReference type="PIRSR" id="PIRSR614732-1"/>
    </source>
</evidence>